<dbReference type="FunFam" id="3.90.76.10:FF:000001">
    <property type="entry name" value="Oligopeptide ABC transporter substrate-binding protein"/>
    <property type="match status" value="1"/>
</dbReference>
<dbReference type="PROSITE" id="PS01040">
    <property type="entry name" value="SBP_BACTERIAL_5"/>
    <property type="match status" value="1"/>
</dbReference>
<dbReference type="GO" id="GO:1904680">
    <property type="term" value="F:peptide transmembrane transporter activity"/>
    <property type="evidence" value="ECO:0007669"/>
    <property type="project" value="TreeGrafter"/>
</dbReference>
<dbReference type="InterPro" id="IPR000914">
    <property type="entry name" value="SBP_5_dom"/>
</dbReference>
<keyword evidence="4 6" id="KW-0732">Signal</keyword>
<dbReference type="PANTHER" id="PTHR30290:SF10">
    <property type="entry name" value="PERIPLASMIC OLIGOPEPTIDE-BINDING PROTEIN-RELATED"/>
    <property type="match status" value="1"/>
</dbReference>
<feature type="chain" id="PRO_5042079078" evidence="6">
    <location>
        <begin position="21"/>
        <end position="551"/>
    </location>
</feature>
<evidence type="ECO:0000256" key="6">
    <source>
        <dbReference type="SAM" id="SignalP"/>
    </source>
</evidence>
<organism evidence="8 9">
    <name type="scientific">Pediococcus damnosus</name>
    <dbReference type="NCBI Taxonomy" id="51663"/>
    <lineage>
        <taxon>Bacteria</taxon>
        <taxon>Bacillati</taxon>
        <taxon>Bacillota</taxon>
        <taxon>Bacilli</taxon>
        <taxon>Lactobacillales</taxon>
        <taxon>Lactobacillaceae</taxon>
        <taxon>Pediococcus</taxon>
    </lineage>
</organism>
<comment type="subcellular location">
    <subcellularLocation>
        <location evidence="1">Cell membrane</location>
        <topology evidence="1">Lipid-anchor</topology>
    </subcellularLocation>
</comment>
<keyword evidence="3" id="KW-0813">Transport</keyword>
<evidence type="ECO:0000256" key="5">
    <source>
        <dbReference type="ARBA" id="ARBA00022856"/>
    </source>
</evidence>
<proteinExistence type="inferred from homology"/>
<dbReference type="FunFam" id="3.10.105.10:FF:000001">
    <property type="entry name" value="Oligopeptide ABC transporter, oligopeptide-binding protein"/>
    <property type="match status" value="1"/>
</dbReference>
<dbReference type="Gene3D" id="3.40.190.10">
    <property type="entry name" value="Periplasmic binding protein-like II"/>
    <property type="match status" value="1"/>
</dbReference>
<dbReference type="Proteomes" id="UP000076405">
    <property type="component" value="Chromosome"/>
</dbReference>
<feature type="signal peptide" evidence="6">
    <location>
        <begin position="1"/>
        <end position="20"/>
    </location>
</feature>
<keyword evidence="5" id="KW-0653">Protein transport</keyword>
<dbReference type="EMBL" id="CP012275">
    <property type="protein sequence ID" value="AMV62780.1"/>
    <property type="molecule type" value="Genomic_DNA"/>
</dbReference>
<protein>
    <submittedName>
        <fullName evidence="8">Oligopeptide ABC transporter, periplasmic oligopeptide-binding protein OppA</fullName>
    </submittedName>
</protein>
<comment type="similarity">
    <text evidence="2">Belongs to the bacterial solute-binding protein 5 family.</text>
</comment>
<evidence type="ECO:0000259" key="7">
    <source>
        <dbReference type="Pfam" id="PF00496"/>
    </source>
</evidence>
<dbReference type="PANTHER" id="PTHR30290">
    <property type="entry name" value="PERIPLASMIC BINDING COMPONENT OF ABC TRANSPORTER"/>
    <property type="match status" value="1"/>
</dbReference>
<dbReference type="GO" id="GO:0043190">
    <property type="term" value="C:ATP-binding cassette (ABC) transporter complex"/>
    <property type="evidence" value="ECO:0007669"/>
    <property type="project" value="InterPro"/>
</dbReference>
<evidence type="ECO:0000256" key="2">
    <source>
        <dbReference type="ARBA" id="ARBA00005695"/>
    </source>
</evidence>
<gene>
    <name evidence="8" type="ORF">ADU70_1290</name>
</gene>
<name>A0AAC9FIT9_9LACO</name>
<dbReference type="RefSeq" id="WP_062904485.1">
    <property type="nucleotide sequence ID" value="NZ_CP012275.1"/>
</dbReference>
<dbReference type="PROSITE" id="PS51257">
    <property type="entry name" value="PROKAR_LIPOPROTEIN"/>
    <property type="match status" value="1"/>
</dbReference>
<evidence type="ECO:0000313" key="9">
    <source>
        <dbReference type="Proteomes" id="UP000076405"/>
    </source>
</evidence>
<feature type="domain" description="Solute-binding protein family 5" evidence="7">
    <location>
        <begin position="79"/>
        <end position="470"/>
    </location>
</feature>
<evidence type="ECO:0000256" key="4">
    <source>
        <dbReference type="ARBA" id="ARBA00022729"/>
    </source>
</evidence>
<dbReference type="PIRSF" id="PIRSF002741">
    <property type="entry name" value="MppA"/>
    <property type="match status" value="1"/>
</dbReference>
<dbReference type="CDD" id="cd08504">
    <property type="entry name" value="PBP2_OppA"/>
    <property type="match status" value="1"/>
</dbReference>
<dbReference type="Pfam" id="PF00496">
    <property type="entry name" value="SBP_bac_5"/>
    <property type="match status" value="1"/>
</dbReference>
<reference evidence="8 9" key="1">
    <citation type="journal article" date="2016" name="PLoS ONE">
        <title>The Identification of Novel Diagnostic Marker Genes for the Detection of Beer Spoiling Pediococcus damnosus Strains Using the BlAst Diagnostic Gene findEr.</title>
        <authorList>
            <person name="Behr J."/>
            <person name="Geissler A.J."/>
            <person name="Schmid J."/>
            <person name="Zehe A."/>
            <person name="Vogel R.F."/>
        </authorList>
    </citation>
    <scope>NUCLEOTIDE SEQUENCE [LARGE SCALE GENOMIC DNA]</scope>
    <source>
        <strain evidence="8 9">TMW 2.1533</strain>
    </source>
</reference>
<dbReference type="Gene3D" id="3.10.105.10">
    <property type="entry name" value="Dipeptide-binding Protein, Domain 3"/>
    <property type="match status" value="1"/>
</dbReference>
<dbReference type="AlphaFoldDB" id="A0AAC9FIT9"/>
<evidence type="ECO:0000256" key="1">
    <source>
        <dbReference type="ARBA" id="ARBA00004193"/>
    </source>
</evidence>
<dbReference type="Gene3D" id="3.90.76.10">
    <property type="entry name" value="Dipeptide-binding Protein, Domain 1"/>
    <property type="match status" value="1"/>
</dbReference>
<sequence>MKKRWIILTTFAAALGLVLAGCGNQSSDKASNGSLASSQVLNLSADAPLDTIDIAKSTGYGQTGNVFESLYRLGKNGTPIAGLASSGKVSKDGKTWTFKIRKNAKFSNGQKITAQDFVYSWQRTLNPNTKSQYAYLFTGIKNADKINAGKLSPSKLGVSASDSHTFVIHLDEPIAYFKVLMTYPLFSPVSKKVIDKYGSKYATTSEYMVYTGPFKMTGWKGTNDHWSFVKNDQYWDKKKVKLSKINYSVNENPSTILSLYQSKKLDMAQLSSEQIKNFKNNPDYQTVPYSITRFLAFNFKASNSKVRKAMNNKHIRQAISLSIDRKQLINKVIGDASTTPRGFVPTDLAKDPKTGKDFADEAYLKGTVSYDSTEAKKLWKQGMKEIGEKNLSVTLMSTNDNDDKNISEYFQVQLQKELPGMKVNLVNIPDKVAYSRAAKGDFDIYVSGWGADFTDPISHLQVLQSNSGYNYGKWSNSEYDQLIKKAQNQDANNKSKRWNDMIKADQLVVKDAAIAPLYQTNYSFLINPKLKGVIHNTAGTQWNYKTAYLEK</sequence>
<dbReference type="GO" id="GO:0015833">
    <property type="term" value="P:peptide transport"/>
    <property type="evidence" value="ECO:0007669"/>
    <property type="project" value="UniProtKB-KW"/>
</dbReference>
<evidence type="ECO:0000256" key="3">
    <source>
        <dbReference type="ARBA" id="ARBA00022448"/>
    </source>
</evidence>
<evidence type="ECO:0000313" key="8">
    <source>
        <dbReference type="EMBL" id="AMV62780.1"/>
    </source>
</evidence>
<dbReference type="GO" id="GO:0030288">
    <property type="term" value="C:outer membrane-bounded periplasmic space"/>
    <property type="evidence" value="ECO:0007669"/>
    <property type="project" value="UniProtKB-ARBA"/>
</dbReference>
<accession>A0AAC9FIT9</accession>
<keyword evidence="5" id="KW-0571">Peptide transport</keyword>
<dbReference type="InterPro" id="IPR030678">
    <property type="entry name" value="Peptide/Ni-bd"/>
</dbReference>
<dbReference type="SUPFAM" id="SSF53850">
    <property type="entry name" value="Periplasmic binding protein-like II"/>
    <property type="match status" value="1"/>
</dbReference>
<dbReference type="InterPro" id="IPR039424">
    <property type="entry name" value="SBP_5"/>
</dbReference>
<dbReference type="InterPro" id="IPR023765">
    <property type="entry name" value="SBP_5_CS"/>
</dbReference>